<dbReference type="PANTHER" id="PTHR23033">
    <property type="entry name" value="BETA1,3-GALACTOSYLTRANSFERASE"/>
    <property type="match status" value="1"/>
</dbReference>
<dbReference type="VEuPathDB" id="TrichDB:TRFO_21453"/>
<dbReference type="Gene3D" id="3.90.550.50">
    <property type="match status" value="1"/>
</dbReference>
<dbReference type="EMBL" id="MLAK01000634">
    <property type="protein sequence ID" value="OHT09638.1"/>
    <property type="molecule type" value="Genomic_DNA"/>
</dbReference>
<evidence type="ECO:0000256" key="3">
    <source>
        <dbReference type="ARBA" id="ARBA00022692"/>
    </source>
</evidence>
<evidence type="ECO:0000313" key="7">
    <source>
        <dbReference type="EMBL" id="OHT09638.1"/>
    </source>
</evidence>
<proteinExistence type="inferred from homology"/>
<keyword evidence="5" id="KW-1133">Transmembrane helix</keyword>
<sequence length="390" mass="45980">MFLFLIHQIYSWNFFDNKTYVVSIWAGKETIRTRVMYQAKTWYRMWDEVIVYSDLFENGTCELVQRKAYPCHVKCITIGDYADHLEGTEWKHRWYFAQPRFLPAMSLSYENKPNADFYIFADDDTFLLKQSLLKKFKSRDSTLPKATGVKFCTWNKIAANIQPERSCHPFLQGGAGVILSHGLLSLVASELINCSKRFNDPDFAGSMRFAVCMERVFGFEKWSEGFFIESWSDGLHSMPPYYELPKLKAVEPPASFHRMNRSDFSWLTQKIYIDWKINNKKYRADLGNLAFIEYNIPFIKKQYIMKWCVGMWIELPFSKKRFKPKRKWIVLLDDDDIVVGYEHTYSNGMTMRLICDVNVEPDKIIPLDISGKDNTMIYLIYPLEVRCLTK</sequence>
<evidence type="ECO:0000256" key="5">
    <source>
        <dbReference type="ARBA" id="ARBA00022989"/>
    </source>
</evidence>
<dbReference type="GO" id="GO:0016020">
    <property type="term" value="C:membrane"/>
    <property type="evidence" value="ECO:0007669"/>
    <property type="project" value="UniProtKB-SubCell"/>
</dbReference>
<name>A0A1J4KIX6_9EUKA</name>
<dbReference type="InterPro" id="IPR026050">
    <property type="entry name" value="C1GALT1/C1GALT1_chp1"/>
</dbReference>
<dbReference type="Proteomes" id="UP000179807">
    <property type="component" value="Unassembled WGS sequence"/>
</dbReference>
<dbReference type="PANTHER" id="PTHR23033:SF47">
    <property type="entry name" value="APPLE DOMAIN-CONTAINING PROTEIN-RELATED"/>
    <property type="match status" value="1"/>
</dbReference>
<reference evidence="7" key="1">
    <citation type="submission" date="2016-10" db="EMBL/GenBank/DDBJ databases">
        <authorList>
            <person name="Benchimol M."/>
            <person name="Almeida L.G."/>
            <person name="Vasconcelos A.T."/>
            <person name="Perreira-Neves A."/>
            <person name="Rosa I.A."/>
            <person name="Tasca T."/>
            <person name="Bogo M.R."/>
            <person name="de Souza W."/>
        </authorList>
    </citation>
    <scope>NUCLEOTIDE SEQUENCE [LARGE SCALE GENOMIC DNA]</scope>
    <source>
        <strain evidence="7">K</strain>
    </source>
</reference>
<gene>
    <name evidence="7" type="ORF">TRFO_21453</name>
</gene>
<evidence type="ECO:0000256" key="2">
    <source>
        <dbReference type="ARBA" id="ARBA00006462"/>
    </source>
</evidence>
<protein>
    <submittedName>
        <fullName evidence="7">Uncharacterized protein</fullName>
    </submittedName>
</protein>
<dbReference type="GeneID" id="94836682"/>
<dbReference type="OrthoDB" id="414175at2759"/>
<dbReference type="RefSeq" id="XP_068362774.1">
    <property type="nucleotide sequence ID" value="XM_068501978.1"/>
</dbReference>
<comment type="similarity">
    <text evidence="2">Belongs to the glycosyltransferase 31 family. Beta3-Gal-T subfamily.</text>
</comment>
<evidence type="ECO:0000313" key="8">
    <source>
        <dbReference type="Proteomes" id="UP000179807"/>
    </source>
</evidence>
<evidence type="ECO:0000256" key="1">
    <source>
        <dbReference type="ARBA" id="ARBA00004606"/>
    </source>
</evidence>
<keyword evidence="8" id="KW-1185">Reference proteome</keyword>
<accession>A0A1J4KIX6</accession>
<keyword evidence="6" id="KW-0472">Membrane</keyword>
<evidence type="ECO:0000256" key="4">
    <source>
        <dbReference type="ARBA" id="ARBA00022968"/>
    </source>
</evidence>
<keyword evidence="4" id="KW-0735">Signal-anchor</keyword>
<evidence type="ECO:0000256" key="6">
    <source>
        <dbReference type="ARBA" id="ARBA00023136"/>
    </source>
</evidence>
<organism evidence="7 8">
    <name type="scientific">Tritrichomonas foetus</name>
    <dbReference type="NCBI Taxonomy" id="1144522"/>
    <lineage>
        <taxon>Eukaryota</taxon>
        <taxon>Metamonada</taxon>
        <taxon>Parabasalia</taxon>
        <taxon>Tritrichomonadida</taxon>
        <taxon>Tritrichomonadidae</taxon>
        <taxon>Tritrichomonas</taxon>
    </lineage>
</organism>
<comment type="subcellular location">
    <subcellularLocation>
        <location evidence="1">Membrane</location>
        <topology evidence="1">Single-pass type II membrane protein</topology>
    </subcellularLocation>
</comment>
<comment type="caution">
    <text evidence="7">The sequence shown here is derived from an EMBL/GenBank/DDBJ whole genome shotgun (WGS) entry which is preliminary data.</text>
</comment>
<keyword evidence="3" id="KW-0812">Transmembrane</keyword>
<dbReference type="AlphaFoldDB" id="A0A1J4KIX6"/>